<dbReference type="RefSeq" id="WP_347326014.1">
    <property type="nucleotide sequence ID" value="NZ_JBCGUH010000008.1"/>
</dbReference>
<dbReference type="Proteomes" id="UP001597233">
    <property type="component" value="Unassembled WGS sequence"/>
</dbReference>
<evidence type="ECO:0000313" key="5">
    <source>
        <dbReference type="Proteomes" id="UP001597233"/>
    </source>
</evidence>
<feature type="region of interest" description="Disordered" evidence="1">
    <location>
        <begin position="119"/>
        <end position="151"/>
    </location>
</feature>
<gene>
    <name evidence="4" type="ORF">ACFSC9_06445</name>
</gene>
<proteinExistence type="predicted"/>
<dbReference type="Pfam" id="PF09935">
    <property type="entry name" value="DUF2167"/>
    <property type="match status" value="1"/>
</dbReference>
<accession>A0ABW4RFS4</accession>
<keyword evidence="2" id="KW-0812">Transmembrane</keyword>
<reference evidence="5" key="1">
    <citation type="journal article" date="2019" name="Int. J. Syst. Evol. Microbiol.">
        <title>The Global Catalogue of Microorganisms (GCM) 10K type strain sequencing project: providing services to taxonomists for standard genome sequencing and annotation.</title>
        <authorList>
            <consortium name="The Broad Institute Genomics Platform"/>
            <consortium name="The Broad Institute Genome Sequencing Center for Infectious Disease"/>
            <person name="Wu L."/>
            <person name="Ma J."/>
        </authorList>
    </citation>
    <scope>NUCLEOTIDE SEQUENCE [LARGE SCALE GENOMIC DNA]</scope>
    <source>
        <strain evidence="5">CCUG 54950</strain>
    </source>
</reference>
<protein>
    <submittedName>
        <fullName evidence="4">DUF2167 domain-containing protein</fullName>
    </submittedName>
</protein>
<feature type="compositionally biased region" description="Polar residues" evidence="1">
    <location>
        <begin position="131"/>
        <end position="151"/>
    </location>
</feature>
<evidence type="ECO:0000256" key="2">
    <source>
        <dbReference type="SAM" id="Phobius"/>
    </source>
</evidence>
<feature type="compositionally biased region" description="Low complexity" evidence="1">
    <location>
        <begin position="119"/>
        <end position="130"/>
    </location>
</feature>
<feature type="transmembrane region" description="Helical" evidence="2">
    <location>
        <begin position="371"/>
        <end position="393"/>
    </location>
</feature>
<keyword evidence="5" id="KW-1185">Reference proteome</keyword>
<keyword evidence="2" id="KW-0472">Membrane</keyword>
<dbReference type="InterPro" id="IPR018682">
    <property type="entry name" value="DUF2167_membr"/>
</dbReference>
<comment type="caution">
    <text evidence="4">The sequence shown here is derived from an EMBL/GenBank/DDBJ whole genome shotgun (WGS) entry which is preliminary data.</text>
</comment>
<name>A0ABW4RFS4_9BACL</name>
<evidence type="ECO:0000256" key="3">
    <source>
        <dbReference type="SAM" id="SignalP"/>
    </source>
</evidence>
<feature type="chain" id="PRO_5047383836" evidence="3">
    <location>
        <begin position="24"/>
        <end position="440"/>
    </location>
</feature>
<keyword evidence="3" id="KW-0732">Signal</keyword>
<sequence length="440" mass="48828">MKKSLVYVALLVLSSSMIYELMAHPTIAQATGDSNITAVENNVVAIETNPVHTQPKMMLAPTVASSANWAHGWTLAQHTTSTDLHNSHLSSITETSTIETSTRSILSTNTAPIVLASASTPSITDPSSSTNGNKNSTINANEKSNIATNNDAGSKVKVNDQVALGDIASYHFPNQHDMSFVGPEATQQLLDKEDTGDLITGQIVGSLLDRQDNAWVILMYTEDGHIFDYDHQQIDAQRMLETYQQASQQQNEHRSDSSKLHVLGWGKEPSYKVASHTLTWYLKLKKSAGDDVVNDEARILTRTGYISAIMVTDEQRFKQDDATFEHDVLPNIDINSGSTYSDYHSDTDKDSKLTLEGLILTGAGTQSAKTYGTFLIVNKLWFIVVPIIGLFYWNHRNRSRREQEHAKELEAILYADHQINELPMRRRPAPPVDQTDSDQK</sequence>
<evidence type="ECO:0000256" key="1">
    <source>
        <dbReference type="SAM" id="MobiDB-lite"/>
    </source>
</evidence>
<keyword evidence="2" id="KW-1133">Transmembrane helix</keyword>
<dbReference type="EMBL" id="JBHUEH010000011">
    <property type="protein sequence ID" value="MFD1885162.1"/>
    <property type="molecule type" value="Genomic_DNA"/>
</dbReference>
<feature type="signal peptide" evidence="3">
    <location>
        <begin position="1"/>
        <end position="23"/>
    </location>
</feature>
<organism evidence="4 5">
    <name type="scientific">Paenibacillus wenxiniae</name>
    <dbReference type="NCBI Taxonomy" id="1636843"/>
    <lineage>
        <taxon>Bacteria</taxon>
        <taxon>Bacillati</taxon>
        <taxon>Bacillota</taxon>
        <taxon>Bacilli</taxon>
        <taxon>Bacillales</taxon>
        <taxon>Paenibacillaceae</taxon>
        <taxon>Paenibacillus</taxon>
    </lineage>
</organism>
<evidence type="ECO:0000313" key="4">
    <source>
        <dbReference type="EMBL" id="MFD1885162.1"/>
    </source>
</evidence>